<proteinExistence type="predicted"/>
<dbReference type="Proteomes" id="UP000008988">
    <property type="component" value="Unassembled WGS sequence"/>
</dbReference>
<sequence>MRSSYFHGCSLPLKLKRKKREYNNVTLHEQRKGQQ</sequence>
<gene>
    <name evidence="1" type="ORF">AWRI1631_112060</name>
</gene>
<protein>
    <submittedName>
        <fullName evidence="1">Uncharacterized protein</fullName>
    </submittedName>
</protein>
<evidence type="ECO:0000313" key="1">
    <source>
        <dbReference type="EMBL" id="EDZ70915.1"/>
    </source>
</evidence>
<dbReference type="AlphaFoldDB" id="B5VMD5"/>
<organism evidence="1 2">
    <name type="scientific">Saccharomyces cerevisiae (strain AWRI1631)</name>
    <name type="common">Baker's yeast</name>
    <dbReference type="NCBI Taxonomy" id="545124"/>
    <lineage>
        <taxon>Eukaryota</taxon>
        <taxon>Fungi</taxon>
        <taxon>Dikarya</taxon>
        <taxon>Ascomycota</taxon>
        <taxon>Saccharomycotina</taxon>
        <taxon>Saccharomycetes</taxon>
        <taxon>Saccharomycetales</taxon>
        <taxon>Saccharomycetaceae</taxon>
        <taxon>Saccharomyces</taxon>
    </lineage>
</organism>
<comment type="caution">
    <text evidence="1">The sequence shown here is derived from an EMBL/GenBank/DDBJ whole genome shotgun (WGS) entry which is preliminary data.</text>
</comment>
<dbReference type="EMBL" id="ABSV01001483">
    <property type="protein sequence ID" value="EDZ70915.1"/>
    <property type="molecule type" value="Genomic_DNA"/>
</dbReference>
<evidence type="ECO:0000313" key="2">
    <source>
        <dbReference type="Proteomes" id="UP000008988"/>
    </source>
</evidence>
<accession>B5VMD5</accession>
<name>B5VMD5_YEAS6</name>
<reference evidence="1 2" key="1">
    <citation type="journal article" date="2008" name="FEMS Yeast Res.">
        <title>Comparative genome analysis of a Saccharomyces cerevisiae wine strain.</title>
        <authorList>
            <person name="Borneman A.R."/>
            <person name="Forgan A.H."/>
            <person name="Pretorius I.S."/>
            <person name="Chambers P.J."/>
        </authorList>
    </citation>
    <scope>NUCLEOTIDE SEQUENCE [LARGE SCALE GENOMIC DNA]</scope>
    <source>
        <strain evidence="1 2">AWRI1631</strain>
    </source>
</reference>